<comment type="catalytic activity">
    <reaction evidence="18">
        <text>N(6)-methyl-ATP + H2O = N(6)-methyl-AMP + diphosphate + H(+)</text>
        <dbReference type="Rhea" id="RHEA:67608"/>
        <dbReference type="ChEBI" id="CHEBI:15377"/>
        <dbReference type="ChEBI" id="CHEBI:15378"/>
        <dbReference type="ChEBI" id="CHEBI:33019"/>
        <dbReference type="ChEBI" id="CHEBI:144842"/>
        <dbReference type="ChEBI" id="CHEBI:172873"/>
    </reaction>
    <physiologicalReaction direction="left-to-right" evidence="18">
        <dbReference type="Rhea" id="RHEA:67609"/>
    </physiologicalReaction>
</comment>
<evidence type="ECO:0000256" key="8">
    <source>
        <dbReference type="ARBA" id="ARBA00024459"/>
    </source>
</evidence>
<keyword evidence="6" id="KW-0460">Magnesium</keyword>
<evidence type="ECO:0000256" key="16">
    <source>
        <dbReference type="ARBA" id="ARBA00031927"/>
    </source>
</evidence>
<keyword evidence="5" id="KW-0378">Hydrolase</keyword>
<evidence type="ECO:0000256" key="1">
    <source>
        <dbReference type="ARBA" id="ARBA00001946"/>
    </source>
</evidence>
<feature type="domain" description="Nudix hydrolase" evidence="22">
    <location>
        <begin position="1"/>
        <end position="130"/>
    </location>
</feature>
<dbReference type="AlphaFoldDB" id="K9ZWF5"/>
<dbReference type="Proteomes" id="UP000010467">
    <property type="component" value="Chromosome"/>
</dbReference>
<evidence type="ECO:0000256" key="9">
    <source>
        <dbReference type="ARBA" id="ARBA00024486"/>
    </source>
</evidence>
<dbReference type="GO" id="GO:0005737">
    <property type="term" value="C:cytoplasm"/>
    <property type="evidence" value="ECO:0007669"/>
    <property type="project" value="TreeGrafter"/>
</dbReference>
<comment type="catalytic activity">
    <reaction evidence="7">
        <text>8-oxo-dATP + H2O = 8-oxo-dAMP + diphosphate + H(+)</text>
        <dbReference type="Rhea" id="RHEA:65396"/>
        <dbReference type="ChEBI" id="CHEBI:15377"/>
        <dbReference type="ChEBI" id="CHEBI:15378"/>
        <dbReference type="ChEBI" id="CHEBI:33019"/>
        <dbReference type="ChEBI" id="CHEBI:71361"/>
        <dbReference type="ChEBI" id="CHEBI:172871"/>
    </reaction>
    <physiologicalReaction direction="left-to-right" evidence="7">
        <dbReference type="Rhea" id="RHEA:65397"/>
    </physiologicalReaction>
</comment>
<comment type="subunit">
    <text evidence="3">Monomer.</text>
</comment>
<comment type="function">
    <text evidence="21">Oxidized purine nucleoside triphosphate hydrolase which is a prominent sanitizer of the oxidized nucleotide pool. Catalyzes the hydrolysis of 2-oxo-dATP (2-hydroxy-dATP) into 2-oxo-dAMP. Also has a significant hydrolase activity toward 2-oxo-ATP, 8-oxo-dGTP and 8-oxo-dATP. Through the hydrolysis of oxidized purine nucleoside triphosphates, prevents their incorporation into DNA and the subsequent transversions A:T to C:G and G:C to T:A. Also catalyzes the hydrolysis of methylated purine nucleoside triphosphate preventing their integration into DNA. Through this antimutagenic activity protects cells from oxidative stress.</text>
</comment>
<dbReference type="PRINTS" id="PR01403">
    <property type="entry name" value="8OXTPHPHTASE"/>
</dbReference>
<evidence type="ECO:0000256" key="18">
    <source>
        <dbReference type="ARBA" id="ARBA00048002"/>
    </source>
</evidence>
<dbReference type="GO" id="GO:0042262">
    <property type="term" value="P:DNA protection"/>
    <property type="evidence" value="ECO:0007669"/>
    <property type="project" value="InterPro"/>
</dbReference>
<evidence type="ECO:0000256" key="15">
    <source>
        <dbReference type="ARBA" id="ARBA00030682"/>
    </source>
</evidence>
<dbReference type="CDD" id="cd03427">
    <property type="entry name" value="NUDIX_MTH1_Nudt1"/>
    <property type="match status" value="1"/>
</dbReference>
<dbReference type="eggNOG" id="COG1051">
    <property type="taxonomic scope" value="Bacteria"/>
</dbReference>
<dbReference type="SUPFAM" id="SSF55811">
    <property type="entry name" value="Nudix"/>
    <property type="match status" value="1"/>
</dbReference>
<gene>
    <name evidence="23" type="ordered locus">Deipe_0378</name>
</gene>
<dbReference type="PANTHER" id="PTHR43758">
    <property type="entry name" value="7,8-DIHYDRO-8-OXOGUANINE TRIPHOSPHATASE"/>
    <property type="match status" value="1"/>
</dbReference>
<evidence type="ECO:0000256" key="7">
    <source>
        <dbReference type="ARBA" id="ARBA00024448"/>
    </source>
</evidence>
<dbReference type="PROSITE" id="PS51462">
    <property type="entry name" value="NUDIX"/>
    <property type="match status" value="1"/>
</dbReference>
<comment type="catalytic activity">
    <reaction evidence="10">
        <text>2-oxo-ATP + H2O = 2-oxo-AMP + diphosphate + H(+)</text>
        <dbReference type="Rhea" id="RHEA:67392"/>
        <dbReference type="ChEBI" id="CHEBI:15377"/>
        <dbReference type="ChEBI" id="CHEBI:15378"/>
        <dbReference type="ChEBI" id="CHEBI:33019"/>
        <dbReference type="ChEBI" id="CHEBI:71395"/>
        <dbReference type="ChEBI" id="CHEBI:172878"/>
    </reaction>
    <physiologicalReaction direction="left-to-right" evidence="10">
        <dbReference type="Rhea" id="RHEA:67393"/>
    </physiologicalReaction>
</comment>
<comment type="catalytic activity">
    <reaction evidence="20">
        <text>N(6)-methyl-dATP + H2O = N(6)-methyl-dAMP + diphosphate + H(+)</text>
        <dbReference type="Rhea" id="RHEA:67604"/>
        <dbReference type="ChEBI" id="CHEBI:15377"/>
        <dbReference type="ChEBI" id="CHEBI:15378"/>
        <dbReference type="ChEBI" id="CHEBI:33019"/>
        <dbReference type="ChEBI" id="CHEBI:169976"/>
        <dbReference type="ChEBI" id="CHEBI:172872"/>
    </reaction>
    <physiologicalReaction direction="left-to-right" evidence="20">
        <dbReference type="Rhea" id="RHEA:67605"/>
    </physiologicalReaction>
</comment>
<dbReference type="OrthoDB" id="511483at2"/>
<proteinExistence type="inferred from homology"/>
<dbReference type="GO" id="GO:0046872">
    <property type="term" value="F:metal ion binding"/>
    <property type="evidence" value="ECO:0007669"/>
    <property type="project" value="UniProtKB-KW"/>
</dbReference>
<dbReference type="GO" id="GO:0008413">
    <property type="term" value="F:8-oxo-7,8-dihydroguanosine triphosphate pyrophosphatase activity"/>
    <property type="evidence" value="ECO:0007669"/>
    <property type="project" value="InterPro"/>
</dbReference>
<dbReference type="PANTHER" id="PTHR43758:SF2">
    <property type="entry name" value="OXIDIZED PURINE NUCLEOSIDE TRIPHOSPHATE HYDROLASE"/>
    <property type="match status" value="1"/>
</dbReference>
<dbReference type="STRING" id="937777.Deipe_0378"/>
<evidence type="ECO:0000256" key="2">
    <source>
        <dbReference type="ARBA" id="ARBA00005582"/>
    </source>
</evidence>
<evidence type="ECO:0000256" key="3">
    <source>
        <dbReference type="ARBA" id="ARBA00011245"/>
    </source>
</evidence>
<sequence length="155" mass="17515">MKRCAVLLPTDGKRVLLGLKKRGFGQGKIVELGGKIEPGESPDDTARRELHEESNLQALDTHAAGEVIFEFSARPDLNLHVFVFVTHRWEGVPCESDEIAPEWFETAALPYARMWADAPHWLPQVLRGEQVKYRFVFADDGETIAQITLLEEHAH</sequence>
<dbReference type="InterPro" id="IPR015797">
    <property type="entry name" value="NUDIX_hydrolase-like_dom_sf"/>
</dbReference>
<evidence type="ECO:0000313" key="24">
    <source>
        <dbReference type="Proteomes" id="UP000010467"/>
    </source>
</evidence>
<dbReference type="PATRIC" id="fig|937777.3.peg.388"/>
<dbReference type="Pfam" id="PF00293">
    <property type="entry name" value="NUDIX"/>
    <property type="match status" value="1"/>
</dbReference>
<dbReference type="InterPro" id="IPR020084">
    <property type="entry name" value="NUDIX_hydrolase_CS"/>
</dbReference>
<evidence type="ECO:0000313" key="23">
    <source>
        <dbReference type="EMBL" id="AFZ65978.1"/>
    </source>
</evidence>
<evidence type="ECO:0000256" key="17">
    <source>
        <dbReference type="ARBA" id="ARBA00032071"/>
    </source>
</evidence>
<dbReference type="PROSITE" id="PS00893">
    <property type="entry name" value="NUDIX_BOX"/>
    <property type="match status" value="1"/>
</dbReference>
<dbReference type="EMBL" id="CP003382">
    <property type="protein sequence ID" value="AFZ65978.1"/>
    <property type="molecule type" value="Genomic_DNA"/>
</dbReference>
<evidence type="ECO:0000256" key="21">
    <source>
        <dbReference type="ARBA" id="ARBA00053094"/>
    </source>
</evidence>
<dbReference type="HOGENOM" id="CLU_037162_11_1_0"/>
<accession>K9ZWF5</accession>
<dbReference type="KEGG" id="dpd:Deipe_0378"/>
<evidence type="ECO:0000256" key="20">
    <source>
        <dbReference type="ARBA" id="ARBA00049032"/>
    </source>
</evidence>
<dbReference type="GO" id="GO:0008828">
    <property type="term" value="F:dATP diphosphatase activity"/>
    <property type="evidence" value="ECO:0007669"/>
    <property type="project" value="UniProtKB-EC"/>
</dbReference>
<dbReference type="InterPro" id="IPR000086">
    <property type="entry name" value="NUDIX_hydrolase_dom"/>
</dbReference>
<evidence type="ECO:0000256" key="4">
    <source>
        <dbReference type="ARBA" id="ARBA00022723"/>
    </source>
</evidence>
<evidence type="ECO:0000256" key="19">
    <source>
        <dbReference type="ARBA" id="ARBA00048894"/>
    </source>
</evidence>
<evidence type="ECO:0000256" key="6">
    <source>
        <dbReference type="ARBA" id="ARBA00022842"/>
    </source>
</evidence>
<comment type="catalytic activity">
    <reaction evidence="19">
        <text>O(6)-methyl-dGTP + H2O = O(6)-methyl-dGMP + diphosphate + H(+)</text>
        <dbReference type="Rhea" id="RHEA:67600"/>
        <dbReference type="ChEBI" id="CHEBI:15377"/>
        <dbReference type="ChEBI" id="CHEBI:15378"/>
        <dbReference type="ChEBI" id="CHEBI:33019"/>
        <dbReference type="ChEBI" id="CHEBI:169974"/>
        <dbReference type="ChEBI" id="CHEBI:169975"/>
    </reaction>
    <physiologicalReaction direction="left-to-right" evidence="19">
        <dbReference type="Rhea" id="RHEA:67601"/>
    </physiologicalReaction>
</comment>
<evidence type="ECO:0000256" key="12">
    <source>
        <dbReference type="ARBA" id="ARBA00026218"/>
    </source>
</evidence>
<dbReference type="EC" id="3.6.1.56" evidence="11"/>
<comment type="catalytic activity">
    <reaction evidence="9">
        <text>8-oxo-dGTP + H2O = 8-oxo-dGMP + diphosphate + H(+)</text>
        <dbReference type="Rhea" id="RHEA:31575"/>
        <dbReference type="ChEBI" id="CHEBI:15377"/>
        <dbReference type="ChEBI" id="CHEBI:15378"/>
        <dbReference type="ChEBI" id="CHEBI:33019"/>
        <dbReference type="ChEBI" id="CHEBI:63224"/>
        <dbReference type="ChEBI" id="CHEBI:77896"/>
    </reaction>
    <physiologicalReaction direction="left-to-right" evidence="9">
        <dbReference type="Rhea" id="RHEA:31576"/>
    </physiologicalReaction>
</comment>
<reference evidence="24" key="1">
    <citation type="submission" date="2012-03" db="EMBL/GenBank/DDBJ databases">
        <title>Complete sequence of chromosome of Deinococcus peraridilitoris DSM 19664.</title>
        <authorList>
            <person name="Lucas S."/>
            <person name="Copeland A."/>
            <person name="Lapidus A."/>
            <person name="Glavina del Rio T."/>
            <person name="Dalin E."/>
            <person name="Tice H."/>
            <person name="Bruce D."/>
            <person name="Goodwin L."/>
            <person name="Pitluck S."/>
            <person name="Peters L."/>
            <person name="Mikhailova N."/>
            <person name="Lu M."/>
            <person name="Kyrpides N."/>
            <person name="Mavromatis K."/>
            <person name="Ivanova N."/>
            <person name="Brettin T."/>
            <person name="Detter J.C."/>
            <person name="Han C."/>
            <person name="Larimer F."/>
            <person name="Land M."/>
            <person name="Hauser L."/>
            <person name="Markowitz V."/>
            <person name="Cheng J.-F."/>
            <person name="Hugenholtz P."/>
            <person name="Woyke T."/>
            <person name="Wu D."/>
            <person name="Pukall R."/>
            <person name="Steenblock K."/>
            <person name="Brambilla E."/>
            <person name="Klenk H.-P."/>
            <person name="Eisen J.A."/>
        </authorList>
    </citation>
    <scope>NUCLEOTIDE SEQUENCE [LARGE SCALE GENOMIC DNA]</scope>
    <source>
        <strain evidence="24">DSM 19664 / LMG 22246 / CIP 109416 / KR-200</strain>
    </source>
</reference>
<evidence type="ECO:0000259" key="22">
    <source>
        <dbReference type="PROSITE" id="PS51462"/>
    </source>
</evidence>
<keyword evidence="4" id="KW-0479">Metal-binding</keyword>
<protein>
    <recommendedName>
        <fullName evidence="12">Oxidized purine nucleoside triphosphate hydrolase</fullName>
        <ecNumber evidence="11">3.6.1.56</ecNumber>
    </recommendedName>
    <alternativeName>
        <fullName evidence="16">2-hydroxy-dATP diphosphatase</fullName>
    </alternativeName>
    <alternativeName>
        <fullName evidence="15">7,8-dihydro-8-oxoguanine triphosphatase</fullName>
    </alternativeName>
    <alternativeName>
        <fullName evidence="14">8-oxo-dGTPase</fullName>
    </alternativeName>
    <alternativeName>
        <fullName evidence="17">Methylated purine nucleoside triphosphate hydrolase</fullName>
    </alternativeName>
    <alternativeName>
        <fullName evidence="13">Nucleoside diphosphate-linked moiety X motif 1</fullName>
    </alternativeName>
</protein>
<evidence type="ECO:0000256" key="11">
    <source>
        <dbReference type="ARBA" id="ARBA00026103"/>
    </source>
</evidence>
<keyword evidence="24" id="KW-1185">Reference proteome</keyword>
<comment type="cofactor">
    <cofactor evidence="1">
        <name>Mg(2+)</name>
        <dbReference type="ChEBI" id="CHEBI:18420"/>
    </cofactor>
</comment>
<dbReference type="RefSeq" id="WP_015234289.1">
    <property type="nucleotide sequence ID" value="NC_019793.1"/>
</dbReference>
<name>K9ZWF5_DEIPD</name>
<comment type="similarity">
    <text evidence="2">Belongs to the Nudix hydrolase family.</text>
</comment>
<evidence type="ECO:0000256" key="10">
    <source>
        <dbReference type="ARBA" id="ARBA00024596"/>
    </source>
</evidence>
<evidence type="ECO:0000256" key="13">
    <source>
        <dbReference type="ARBA" id="ARBA00029673"/>
    </source>
</evidence>
<evidence type="ECO:0000256" key="5">
    <source>
        <dbReference type="ARBA" id="ARBA00022801"/>
    </source>
</evidence>
<evidence type="ECO:0000256" key="14">
    <source>
        <dbReference type="ARBA" id="ARBA00030634"/>
    </source>
</evidence>
<dbReference type="Gene3D" id="3.90.79.10">
    <property type="entry name" value="Nucleoside Triphosphate Pyrophosphohydrolase"/>
    <property type="match status" value="1"/>
</dbReference>
<comment type="catalytic activity">
    <reaction evidence="8">
        <text>2-oxo-dATP + H2O = 2-oxo-dAMP + diphosphate + H(+)</text>
        <dbReference type="Rhea" id="RHEA:31583"/>
        <dbReference type="ChEBI" id="CHEBI:15377"/>
        <dbReference type="ChEBI" id="CHEBI:15378"/>
        <dbReference type="ChEBI" id="CHEBI:33019"/>
        <dbReference type="ChEBI" id="CHEBI:63212"/>
        <dbReference type="ChEBI" id="CHEBI:77897"/>
        <dbReference type="EC" id="3.6.1.56"/>
    </reaction>
    <physiologicalReaction direction="left-to-right" evidence="8">
        <dbReference type="Rhea" id="RHEA:31584"/>
    </physiologicalReaction>
</comment>
<dbReference type="InterPro" id="IPR003563">
    <property type="entry name" value="8ODP"/>
</dbReference>
<organism evidence="23 24">
    <name type="scientific">Deinococcus peraridilitoris (strain DSM 19664 / LMG 22246 / CIP 109416 / KR-200)</name>
    <dbReference type="NCBI Taxonomy" id="937777"/>
    <lineage>
        <taxon>Bacteria</taxon>
        <taxon>Thermotogati</taxon>
        <taxon>Deinococcota</taxon>
        <taxon>Deinococci</taxon>
        <taxon>Deinococcales</taxon>
        <taxon>Deinococcaceae</taxon>
        <taxon>Deinococcus</taxon>
    </lineage>
</organism>